<dbReference type="AlphaFoldDB" id="A0A9D2A903"/>
<dbReference type="GO" id="GO:0016787">
    <property type="term" value="F:hydrolase activity"/>
    <property type="evidence" value="ECO:0007669"/>
    <property type="project" value="UniProtKB-KW"/>
</dbReference>
<protein>
    <submittedName>
        <fullName evidence="2">Alpha/beta fold hydrolase</fullName>
    </submittedName>
</protein>
<organism evidence="2 3">
    <name type="scientific">Candidatus Nesterenkonia stercoripullorum</name>
    <dbReference type="NCBI Taxonomy" id="2838701"/>
    <lineage>
        <taxon>Bacteria</taxon>
        <taxon>Bacillati</taxon>
        <taxon>Actinomycetota</taxon>
        <taxon>Actinomycetes</taxon>
        <taxon>Micrococcales</taxon>
        <taxon>Micrococcaceae</taxon>
        <taxon>Nesterenkonia</taxon>
    </lineage>
</organism>
<evidence type="ECO:0000313" key="3">
    <source>
        <dbReference type="Proteomes" id="UP000824151"/>
    </source>
</evidence>
<feature type="non-terminal residue" evidence="2">
    <location>
        <position position="1"/>
    </location>
</feature>
<name>A0A9D2A903_9MICC</name>
<dbReference type="EMBL" id="DXGD01000473">
    <property type="protein sequence ID" value="HIX00986.1"/>
    <property type="molecule type" value="Genomic_DNA"/>
</dbReference>
<evidence type="ECO:0000259" key="1">
    <source>
        <dbReference type="Pfam" id="PF12697"/>
    </source>
</evidence>
<dbReference type="PANTHER" id="PTHR37017">
    <property type="entry name" value="AB HYDROLASE-1 DOMAIN-CONTAINING PROTEIN-RELATED"/>
    <property type="match status" value="1"/>
</dbReference>
<dbReference type="PANTHER" id="PTHR37017:SF11">
    <property type="entry name" value="ESTERASE_LIPASE_THIOESTERASE DOMAIN-CONTAINING PROTEIN"/>
    <property type="match status" value="1"/>
</dbReference>
<dbReference type="Proteomes" id="UP000824151">
    <property type="component" value="Unassembled WGS sequence"/>
</dbReference>
<proteinExistence type="predicted"/>
<accession>A0A9D2A903</accession>
<feature type="domain" description="AB hydrolase-1" evidence="1">
    <location>
        <begin position="13"/>
        <end position="190"/>
    </location>
</feature>
<keyword evidence="2" id="KW-0378">Hydrolase</keyword>
<dbReference type="Gene3D" id="3.40.50.1820">
    <property type="entry name" value="alpha/beta hydrolase"/>
    <property type="match status" value="1"/>
</dbReference>
<dbReference type="InterPro" id="IPR000073">
    <property type="entry name" value="AB_hydrolase_1"/>
</dbReference>
<reference evidence="2" key="2">
    <citation type="submission" date="2021-04" db="EMBL/GenBank/DDBJ databases">
        <authorList>
            <person name="Gilroy R."/>
        </authorList>
    </citation>
    <scope>NUCLEOTIDE SEQUENCE</scope>
    <source>
        <strain evidence="2">ChiHejej3B27-3195</strain>
    </source>
</reference>
<dbReference type="InterPro" id="IPR029058">
    <property type="entry name" value="AB_hydrolase_fold"/>
</dbReference>
<dbReference type="Pfam" id="PF12697">
    <property type="entry name" value="Abhydrolase_6"/>
    <property type="match status" value="1"/>
</dbReference>
<dbReference type="SUPFAM" id="SSF53474">
    <property type="entry name" value="alpha/beta-Hydrolases"/>
    <property type="match status" value="1"/>
</dbReference>
<sequence length="205" mass="22471">ESTIAAIRLEHHVRQLVDHVTSGDTRPVVLVSHSYSAMPAALAADRLDGQVLGLVHFGGFLPVNGRSLLDDWGASQKDRDQERADVVAAGDLWLPPGRQMLDVEPDLTPADRDFLAQRFTPHPGHTITDPARLSAPVGAQLSTYVALSSRDDKDEAWKDAPPVAKDTRNWRRKHLESGHWPMISAPEAMTDLLADEIGFYSAGSR</sequence>
<comment type="caution">
    <text evidence="2">The sequence shown here is derived from an EMBL/GenBank/DDBJ whole genome shotgun (WGS) entry which is preliminary data.</text>
</comment>
<evidence type="ECO:0000313" key="2">
    <source>
        <dbReference type="EMBL" id="HIX00986.1"/>
    </source>
</evidence>
<reference evidence="2" key="1">
    <citation type="journal article" date="2021" name="PeerJ">
        <title>Extensive microbial diversity within the chicken gut microbiome revealed by metagenomics and culture.</title>
        <authorList>
            <person name="Gilroy R."/>
            <person name="Ravi A."/>
            <person name="Getino M."/>
            <person name="Pursley I."/>
            <person name="Horton D.L."/>
            <person name="Alikhan N.F."/>
            <person name="Baker D."/>
            <person name="Gharbi K."/>
            <person name="Hall N."/>
            <person name="Watson M."/>
            <person name="Adriaenssens E.M."/>
            <person name="Foster-Nyarko E."/>
            <person name="Jarju S."/>
            <person name="Secka A."/>
            <person name="Antonio M."/>
            <person name="Oren A."/>
            <person name="Chaudhuri R.R."/>
            <person name="La Ragione R."/>
            <person name="Hildebrand F."/>
            <person name="Pallen M.J."/>
        </authorList>
    </citation>
    <scope>NUCLEOTIDE SEQUENCE</scope>
    <source>
        <strain evidence="2">ChiHejej3B27-3195</strain>
    </source>
</reference>
<gene>
    <name evidence="2" type="ORF">H9871_12685</name>
</gene>
<dbReference type="InterPro" id="IPR052897">
    <property type="entry name" value="Sec-Metab_Biosynth_Hydrolase"/>
</dbReference>